<dbReference type="AlphaFoldDB" id="A0A8J2U3F4"/>
<dbReference type="RefSeq" id="WP_087504950.1">
    <property type="nucleotide sequence ID" value="NZ_BMDX01000004.1"/>
</dbReference>
<evidence type="ECO:0008006" key="3">
    <source>
        <dbReference type="Google" id="ProtNLM"/>
    </source>
</evidence>
<gene>
    <name evidence="1" type="ORF">GCM10011369_11070</name>
</gene>
<reference evidence="2" key="1">
    <citation type="journal article" date="2019" name="Int. J. Syst. Evol. Microbiol.">
        <title>The Global Catalogue of Microorganisms (GCM) 10K type strain sequencing project: providing services to taxonomists for standard genome sequencing and annotation.</title>
        <authorList>
            <consortium name="The Broad Institute Genomics Platform"/>
            <consortium name="The Broad Institute Genome Sequencing Center for Infectious Disease"/>
            <person name="Wu L."/>
            <person name="Ma J."/>
        </authorList>
    </citation>
    <scope>NUCLEOTIDE SEQUENCE [LARGE SCALE GENOMIC DNA]</scope>
    <source>
        <strain evidence="2">CGMCC 1.10130</strain>
    </source>
</reference>
<name>A0A8J2U3F4_9GAMM</name>
<organism evidence="1 2">
    <name type="scientific">Neiella marina</name>
    <dbReference type="NCBI Taxonomy" id="508461"/>
    <lineage>
        <taxon>Bacteria</taxon>
        <taxon>Pseudomonadati</taxon>
        <taxon>Pseudomonadota</taxon>
        <taxon>Gammaproteobacteria</taxon>
        <taxon>Alteromonadales</taxon>
        <taxon>Echinimonadaceae</taxon>
        <taxon>Neiella</taxon>
    </lineage>
</organism>
<dbReference type="OrthoDB" id="9772295at2"/>
<protein>
    <recommendedName>
        <fullName evidence="3">DUF1800 domain-containing protein</fullName>
    </recommendedName>
</protein>
<dbReference type="InterPro" id="IPR014917">
    <property type="entry name" value="DUF1800"/>
</dbReference>
<accession>A0A8J2U3F4</accession>
<dbReference type="Proteomes" id="UP000619743">
    <property type="component" value="Unassembled WGS sequence"/>
</dbReference>
<dbReference type="Pfam" id="PF08811">
    <property type="entry name" value="DUF1800"/>
    <property type="match status" value="1"/>
</dbReference>
<sequence length="445" mass="50054">MRTYDQTNMAIIAANRFGYGLRAGDDLAPEQAKIWLKQGLMAPMFDKQLPSTTNMMATIAKNRMEKRRLKDDAQQLDSDKKRYPRQQHLAFLEHQFNSLIHAEHTIQWRLLAFFANHFSVTAQNDLMWVLAPALERDAIAPNLLGTFEALLLAVIKHPAMLIYLNNERSFGPNSKLGRRGKGMNENLAREILELHTLGVDGGYSQTDVIELAKAITGWSVANPVKENSAGFRFRDKGHEPGQRQLLGATYRQTGQSQGEAMLTTLARHPATRHHLCVKLARHFIADEPSEILVREMEEAWLQSGGAIKQVMLALIDSAESWKPARQKFKTPHEFVFSSLRLLQPPTIATKRLASALKQLGQQPHKAGSPAGYPDTEADWLGAKALMTRIDWATLAAGRYRRNADELMQTALADSASERTYNKVIRAESRAQATTLLLLSPEFQRR</sequence>
<comment type="caution">
    <text evidence="1">The sequence shown here is derived from an EMBL/GenBank/DDBJ whole genome shotgun (WGS) entry which is preliminary data.</text>
</comment>
<proteinExistence type="predicted"/>
<dbReference type="EMBL" id="BMDX01000004">
    <property type="protein sequence ID" value="GGA71114.1"/>
    <property type="molecule type" value="Genomic_DNA"/>
</dbReference>
<evidence type="ECO:0000313" key="1">
    <source>
        <dbReference type="EMBL" id="GGA71114.1"/>
    </source>
</evidence>
<evidence type="ECO:0000313" key="2">
    <source>
        <dbReference type="Proteomes" id="UP000619743"/>
    </source>
</evidence>
<keyword evidence="2" id="KW-1185">Reference proteome</keyword>